<evidence type="ECO:0000313" key="3">
    <source>
        <dbReference type="Proteomes" id="UP000002066"/>
    </source>
</evidence>
<evidence type="ECO:0000313" key="2">
    <source>
        <dbReference type="EMBL" id="ADW01807.1"/>
    </source>
</evidence>
<dbReference type="AlphaFoldDB" id="A0A8D3WCR8"/>
<dbReference type="OrthoDB" id="4558679at2"/>
<name>A0A8D3WCR8_STRFA</name>
<accession>A0A8D3WCR8</accession>
<organism evidence="2 3">
    <name type="scientific">Streptomyces pratensis (strain ATCC 33331 / IAF-45CD)</name>
    <dbReference type="NCBI Taxonomy" id="591167"/>
    <lineage>
        <taxon>Bacteria</taxon>
        <taxon>Bacillati</taxon>
        <taxon>Actinomycetota</taxon>
        <taxon>Actinomycetes</taxon>
        <taxon>Kitasatosporales</taxon>
        <taxon>Streptomycetaceae</taxon>
        <taxon>Streptomyces</taxon>
    </lineage>
</organism>
<proteinExistence type="predicted"/>
<dbReference type="EMBL" id="CP002475">
    <property type="protein sequence ID" value="ADW01807.1"/>
    <property type="molecule type" value="Genomic_DNA"/>
</dbReference>
<sequence>MKPGRYSRAVRAVLFATVCVPLAATGHVLMSGTPVSGPVIFAALGGTAAAAWALAGRERGLLAVTAAAVAAQAALHQGFAFAQSLSAQPPPLPTQSFARQWAERLLCGDGATVLSERDAVAVVTDAGLGSVISRPPPGTFAPAVGPAGHGLHAMHGMPTDAAGTVQAAHGGQGMVAAAPTGMLAAHLLAAVLCGLWLAYGERALFRVLRALAWRLRTPLHLLLRLAAPPERPSPRVRWRRTPQSLTRLLLVHSITSRGPPRGTTVA</sequence>
<keyword evidence="1" id="KW-0812">Transmembrane</keyword>
<protein>
    <submittedName>
        <fullName evidence="2">Integral membrane protein</fullName>
    </submittedName>
</protein>
<feature type="transmembrane region" description="Helical" evidence="1">
    <location>
        <begin position="35"/>
        <end position="54"/>
    </location>
</feature>
<feature type="transmembrane region" description="Helical" evidence="1">
    <location>
        <begin position="181"/>
        <end position="199"/>
    </location>
</feature>
<keyword evidence="1" id="KW-1133">Transmembrane helix</keyword>
<feature type="transmembrane region" description="Helical" evidence="1">
    <location>
        <begin position="61"/>
        <end position="82"/>
    </location>
</feature>
<feature type="transmembrane region" description="Helical" evidence="1">
    <location>
        <begin position="12"/>
        <end position="29"/>
    </location>
</feature>
<keyword evidence="1" id="KW-0472">Membrane</keyword>
<reference evidence="2 3" key="1">
    <citation type="submission" date="2011-01" db="EMBL/GenBank/DDBJ databases">
        <title>Complete sequence of chromosome of Streptomyces flavogriseus ATCC 33331.</title>
        <authorList>
            <consortium name="US DOE Joint Genome Institute"/>
            <person name="Lucas S."/>
            <person name="Copeland A."/>
            <person name="Lapidus A."/>
            <person name="Cheng J.-F."/>
            <person name="Goodwin L."/>
            <person name="Pitluck S."/>
            <person name="Davenport K."/>
            <person name="Detter J.C."/>
            <person name="Han C."/>
            <person name="Tapia R."/>
            <person name="Land M."/>
            <person name="Hauser L."/>
            <person name="Kyrpides N."/>
            <person name="Ivanova N."/>
            <person name="Ovchinnikova G."/>
            <person name="Pagani I."/>
            <person name="Brumm P."/>
            <person name="Mead D."/>
            <person name="Woyke T."/>
        </authorList>
    </citation>
    <scope>NUCLEOTIDE SEQUENCE [LARGE SCALE GENOMIC DNA]</scope>
    <source>
        <strain evidence="3">ATCC 33331 / IAF-45CD</strain>
    </source>
</reference>
<evidence type="ECO:0000256" key="1">
    <source>
        <dbReference type="SAM" id="Phobius"/>
    </source>
</evidence>
<gene>
    <name evidence="2" type="ordered locus">Sfla_0341</name>
</gene>
<dbReference type="KEGG" id="sfa:Sfla_0341"/>
<dbReference type="Proteomes" id="UP000002066">
    <property type="component" value="Chromosome"/>
</dbReference>